<evidence type="ECO:0000313" key="1">
    <source>
        <dbReference type="EMBL" id="KUF92792.1"/>
    </source>
</evidence>
<evidence type="ECO:0000313" key="2">
    <source>
        <dbReference type="Proteomes" id="UP000054636"/>
    </source>
</evidence>
<dbReference type="InterPro" id="IPR008979">
    <property type="entry name" value="Galactose-bd-like_sf"/>
</dbReference>
<comment type="caution">
    <text evidence="1">The sequence shown here is derived from an EMBL/GenBank/DDBJ whole genome shotgun (WGS) entry which is preliminary data.</text>
</comment>
<dbReference type="InterPro" id="IPR051941">
    <property type="entry name" value="BG_Antigen-Binding_Lectin"/>
</dbReference>
<dbReference type="AlphaFoldDB" id="A0A0W8D9C1"/>
<sequence length="293" mass="33209">MWRAPCALCERRFMRSSLPGVVVMKRIYDLRRKWGVIQNSKKTNSPSVLYGTANVCLQCQEILTHEEIKLTPKTTDDKAVVYKGSNQDKDAEITRMIHDSILYQWHKQPPSHNTTDNSLEDIAVNKRVRQSSTVCSMKAQNALDPDTNRSAHTKEEFQPWWEIDLANYVEVHSVKVYLRDEVSHLYAAARGNPSGQTTRVYPLHISISMKSGVGRNCDDIIAGSVSSMCIPDNMGPLIEFIAPQKSRGRFVRVQCQGRAILHIERVNVTIAKAKNVYIGTSNYETQKQSDVNE</sequence>
<gene>
    <name evidence="1" type="ORF">AM588_10007633</name>
</gene>
<reference evidence="1 2" key="1">
    <citation type="submission" date="2015-11" db="EMBL/GenBank/DDBJ databases">
        <title>Genomes and virulence difference between two physiological races of Phytophthora nicotianae.</title>
        <authorList>
            <person name="Liu H."/>
            <person name="Ma X."/>
            <person name="Yu H."/>
            <person name="Fang D."/>
            <person name="Li Y."/>
            <person name="Wang X."/>
            <person name="Wang W."/>
            <person name="Dong Y."/>
            <person name="Xiao B."/>
        </authorList>
    </citation>
    <scope>NUCLEOTIDE SEQUENCE [LARGE SCALE GENOMIC DNA]</scope>
    <source>
        <strain evidence="2">race 1</strain>
    </source>
</reference>
<dbReference type="Gene3D" id="2.60.120.260">
    <property type="entry name" value="Galactose-binding domain-like"/>
    <property type="match status" value="1"/>
</dbReference>
<name>A0A0W8D9C1_PHYNI</name>
<dbReference type="SUPFAM" id="SSF49785">
    <property type="entry name" value="Galactose-binding domain-like"/>
    <property type="match status" value="1"/>
</dbReference>
<organism evidence="1 2">
    <name type="scientific">Phytophthora nicotianae</name>
    <name type="common">Potato buckeye rot agent</name>
    <name type="synonym">Phytophthora parasitica</name>
    <dbReference type="NCBI Taxonomy" id="4792"/>
    <lineage>
        <taxon>Eukaryota</taxon>
        <taxon>Sar</taxon>
        <taxon>Stramenopiles</taxon>
        <taxon>Oomycota</taxon>
        <taxon>Peronosporomycetes</taxon>
        <taxon>Peronosporales</taxon>
        <taxon>Peronosporaceae</taxon>
        <taxon>Phytophthora</taxon>
    </lineage>
</organism>
<dbReference type="Proteomes" id="UP000054636">
    <property type="component" value="Unassembled WGS sequence"/>
</dbReference>
<accession>A0A0W8D9C1</accession>
<protein>
    <submittedName>
        <fullName evidence="1">Cytohesin-4</fullName>
    </submittedName>
</protein>
<dbReference type="PANTHER" id="PTHR45713">
    <property type="entry name" value="FTP DOMAIN-CONTAINING PROTEIN"/>
    <property type="match status" value="1"/>
</dbReference>
<dbReference type="PANTHER" id="PTHR45713:SF6">
    <property type="entry name" value="F5_8 TYPE C DOMAIN-CONTAINING PROTEIN"/>
    <property type="match status" value="1"/>
</dbReference>
<proteinExistence type="predicted"/>
<dbReference type="EMBL" id="LNFP01000440">
    <property type="protein sequence ID" value="KUF92792.1"/>
    <property type="molecule type" value="Genomic_DNA"/>
</dbReference>